<organism evidence="4 5">
    <name type="scientific">Triticum turgidum subsp. durum</name>
    <name type="common">Durum wheat</name>
    <name type="synonym">Triticum durum</name>
    <dbReference type="NCBI Taxonomy" id="4567"/>
    <lineage>
        <taxon>Eukaryota</taxon>
        <taxon>Viridiplantae</taxon>
        <taxon>Streptophyta</taxon>
        <taxon>Embryophyta</taxon>
        <taxon>Tracheophyta</taxon>
        <taxon>Spermatophyta</taxon>
        <taxon>Magnoliopsida</taxon>
        <taxon>Liliopsida</taxon>
        <taxon>Poales</taxon>
        <taxon>Poaceae</taxon>
        <taxon>BOP clade</taxon>
        <taxon>Pooideae</taxon>
        <taxon>Triticodae</taxon>
        <taxon>Triticeae</taxon>
        <taxon>Triticinae</taxon>
        <taxon>Triticum</taxon>
    </lineage>
</organism>
<feature type="compositionally biased region" description="Basic and acidic residues" evidence="3">
    <location>
        <begin position="95"/>
        <end position="111"/>
    </location>
</feature>
<dbReference type="Proteomes" id="UP000324705">
    <property type="component" value="Chromosome 3B"/>
</dbReference>
<dbReference type="AlphaFoldDB" id="A0A9R1S9S4"/>
<dbReference type="Gene3D" id="1.10.510.10">
    <property type="entry name" value="Transferase(Phosphotransferase) domain 1"/>
    <property type="match status" value="1"/>
</dbReference>
<dbReference type="GO" id="GO:0005524">
    <property type="term" value="F:ATP binding"/>
    <property type="evidence" value="ECO:0007669"/>
    <property type="project" value="UniProtKB-KW"/>
</dbReference>
<evidence type="ECO:0000313" key="4">
    <source>
        <dbReference type="EMBL" id="VAH86425.1"/>
    </source>
</evidence>
<keyword evidence="1" id="KW-0547">Nucleotide-binding</keyword>
<gene>
    <name evidence="4" type="ORF">TRITD_3Bv1G279170</name>
</gene>
<reference evidence="4 5" key="1">
    <citation type="submission" date="2017-09" db="EMBL/GenBank/DDBJ databases">
        <authorList>
            <consortium name="International Durum Wheat Genome Sequencing Consortium (IDWGSC)"/>
            <person name="Milanesi L."/>
        </authorList>
    </citation>
    <scope>NUCLEOTIDE SEQUENCE [LARGE SCALE GENOMIC DNA]</scope>
    <source>
        <strain evidence="5">cv. Svevo</strain>
    </source>
</reference>
<dbReference type="GO" id="GO:0007166">
    <property type="term" value="P:cell surface receptor signaling pathway"/>
    <property type="evidence" value="ECO:0007669"/>
    <property type="project" value="InterPro"/>
</dbReference>
<feature type="region of interest" description="Disordered" evidence="3">
    <location>
        <begin position="95"/>
        <end position="133"/>
    </location>
</feature>
<evidence type="ECO:0000256" key="2">
    <source>
        <dbReference type="ARBA" id="ARBA00022840"/>
    </source>
</evidence>
<sequence>MCTALVSLLLELLTRKKPFSYISSEDEGLVTHFCTLFTQGNLSAILDKQVMEEGGREMEEVTALAAMCIALRGEDRPSMKQVEIKLEGTQAYRGYEEGDLRNRPRTADGSRGEVLSGQYSMEEEFASSSRYPR</sequence>
<dbReference type="PANTHER" id="PTHR27005:SF207">
    <property type="entry name" value="PROTEIN KINASE DOMAIN-CONTAINING PROTEIN"/>
    <property type="match status" value="1"/>
</dbReference>
<dbReference type="PANTHER" id="PTHR27005">
    <property type="entry name" value="WALL-ASSOCIATED RECEPTOR KINASE-LIKE 21"/>
    <property type="match status" value="1"/>
</dbReference>
<keyword evidence="5" id="KW-1185">Reference proteome</keyword>
<dbReference type="InterPro" id="IPR045274">
    <property type="entry name" value="WAK-like"/>
</dbReference>
<evidence type="ECO:0000256" key="1">
    <source>
        <dbReference type="ARBA" id="ARBA00022741"/>
    </source>
</evidence>
<evidence type="ECO:0000256" key="3">
    <source>
        <dbReference type="SAM" id="MobiDB-lite"/>
    </source>
</evidence>
<keyword evidence="2" id="KW-0067">ATP-binding</keyword>
<name>A0A9R1S9S4_TRITD</name>
<protein>
    <submittedName>
        <fullName evidence="4">Uncharacterized protein</fullName>
    </submittedName>
</protein>
<dbReference type="Gramene" id="TRITD3Bv1G279170.1">
    <property type="protein sequence ID" value="TRITD3Bv1G279170.1"/>
    <property type="gene ID" value="TRITD3Bv1G279170"/>
</dbReference>
<dbReference type="EMBL" id="LT934116">
    <property type="protein sequence ID" value="VAH86425.1"/>
    <property type="molecule type" value="Genomic_DNA"/>
</dbReference>
<evidence type="ECO:0000313" key="5">
    <source>
        <dbReference type="Proteomes" id="UP000324705"/>
    </source>
</evidence>
<proteinExistence type="predicted"/>
<dbReference type="GO" id="GO:0004674">
    <property type="term" value="F:protein serine/threonine kinase activity"/>
    <property type="evidence" value="ECO:0007669"/>
    <property type="project" value="TreeGrafter"/>
</dbReference>
<accession>A0A9R1S9S4</accession>
<dbReference type="GO" id="GO:0005886">
    <property type="term" value="C:plasma membrane"/>
    <property type="evidence" value="ECO:0007669"/>
    <property type="project" value="TreeGrafter"/>
</dbReference>